<dbReference type="GO" id="GO:0005737">
    <property type="term" value="C:cytoplasm"/>
    <property type="evidence" value="ECO:0007669"/>
    <property type="project" value="TreeGrafter"/>
</dbReference>
<accession>A0A0M9GEP8</accession>
<dbReference type="InterPro" id="IPR024168">
    <property type="entry name" value="Catalase_SrpA-type_pred"/>
</dbReference>
<keyword evidence="5 7" id="KW-0560">Oxidoreductase</keyword>
<evidence type="ECO:0000256" key="7">
    <source>
        <dbReference type="PIRNR" id="PIRNR000296"/>
    </source>
</evidence>
<name>A0A0M9GEP8_9PSED</name>
<sequence length="356" mass="38428">MSKLQINSKRTWLASVAIIGIAATLTAAFAWTAGWIGTRPTSKGLVGTPPSFPPGFRRAHGKGMCFAGTFSSSREAHTLSTARAFSQSPVPVIGRFSIGAGNPHAADNSTGTVSMALLLTTDDQQQWRMALNNQPYFATRDAEGFSALLKATAADPATGQPNPQRLAAFLKQYPEAEKFLAWRAKAPAPGSFAGVEFFGINAFELVDAQGQRQAVRWSMRSRLPFQPLPNEQKPSAAHDFLFDDLRQKLAQQPLYWDLVLQLAEPGDPVDDPSQPWPAQRRQVVAGTLEVTQVTDQATGACRDVNYDPSIVPAGIEPSNDPVLSARSGAYSHSFNLRLGEIGHGQASEAIGKQEEK</sequence>
<proteinExistence type="inferred from homology"/>
<dbReference type="PIRSF" id="PIRSF000296">
    <property type="entry name" value="SrpA"/>
    <property type="match status" value="1"/>
</dbReference>
<dbReference type="GO" id="GO:0046872">
    <property type="term" value="F:metal ion binding"/>
    <property type="evidence" value="ECO:0007669"/>
    <property type="project" value="UniProtKB-KW"/>
</dbReference>
<dbReference type="CDD" id="cd08153">
    <property type="entry name" value="srpA_like"/>
    <property type="match status" value="1"/>
</dbReference>
<dbReference type="EMBL" id="JSYZ01000016">
    <property type="protein sequence ID" value="KPA89296.1"/>
    <property type="molecule type" value="Genomic_DNA"/>
</dbReference>
<dbReference type="Gene3D" id="1.20.1280.120">
    <property type="match status" value="1"/>
</dbReference>
<reference evidence="12 13" key="1">
    <citation type="journal article" date="2015" name="PLoS ONE">
        <title>Rice-Infecting Pseudomonas Genomes Are Highly Accessorized and Harbor Multiple Putative Virulence Mechanisms to Cause Sheath Brown Rot.</title>
        <authorList>
            <person name="Quibod I.L."/>
            <person name="Grande G."/>
            <person name="Oreiro E.G."/>
            <person name="Borja F.N."/>
            <person name="Dossa G.S."/>
            <person name="Mauleon R."/>
            <person name="Cruz C.V."/>
            <person name="Oliva R."/>
        </authorList>
    </citation>
    <scope>NUCLEOTIDE SEQUENCE [LARGE SCALE GENOMIC DNA]</scope>
    <source>
        <strain evidence="12 13">IRRI 6609</strain>
    </source>
</reference>
<evidence type="ECO:0000256" key="8">
    <source>
        <dbReference type="PIRSR" id="PIRSR000296-1"/>
    </source>
</evidence>
<dbReference type="SMART" id="SM01060">
    <property type="entry name" value="Catalase"/>
    <property type="match status" value="1"/>
</dbReference>
<dbReference type="SUPFAM" id="SSF56634">
    <property type="entry name" value="Heme-dependent catalase-like"/>
    <property type="match status" value="1"/>
</dbReference>
<evidence type="ECO:0000256" key="3">
    <source>
        <dbReference type="ARBA" id="ARBA00022617"/>
    </source>
</evidence>
<dbReference type="InterPro" id="IPR020835">
    <property type="entry name" value="Catalase_sf"/>
</dbReference>
<dbReference type="GO" id="GO:0042542">
    <property type="term" value="P:response to hydrogen peroxide"/>
    <property type="evidence" value="ECO:0007669"/>
    <property type="project" value="TreeGrafter"/>
</dbReference>
<keyword evidence="4 7" id="KW-0479">Metal-binding</keyword>
<dbReference type="GO" id="GO:0042744">
    <property type="term" value="P:hydrogen peroxide catabolic process"/>
    <property type="evidence" value="ECO:0007669"/>
    <property type="project" value="TreeGrafter"/>
</dbReference>
<dbReference type="PANTHER" id="PTHR11465">
    <property type="entry name" value="CATALASE"/>
    <property type="match status" value="1"/>
</dbReference>
<comment type="caution">
    <text evidence="12">The sequence shown here is derived from an EMBL/GenBank/DDBJ whole genome shotgun (WGS) entry which is preliminary data.</text>
</comment>
<evidence type="ECO:0000259" key="11">
    <source>
        <dbReference type="SMART" id="SM01060"/>
    </source>
</evidence>
<evidence type="ECO:0000256" key="9">
    <source>
        <dbReference type="PIRSR" id="PIRSR000296-2"/>
    </source>
</evidence>
<dbReference type="PROSITE" id="PS51402">
    <property type="entry name" value="CATALASE_3"/>
    <property type="match status" value="1"/>
</dbReference>
<comment type="similarity">
    <text evidence="1 7">Belongs to the catalase family.</text>
</comment>
<dbReference type="Gene3D" id="2.40.180.10">
    <property type="entry name" value="Catalase core domain"/>
    <property type="match status" value="1"/>
</dbReference>
<keyword evidence="10" id="KW-0472">Membrane</keyword>
<keyword evidence="13" id="KW-1185">Reference proteome</keyword>
<dbReference type="PATRIC" id="fig|50340.43.peg.1450"/>
<gene>
    <name evidence="12" type="ORF">PF66_04147</name>
</gene>
<evidence type="ECO:0000313" key="12">
    <source>
        <dbReference type="EMBL" id="KPA89296.1"/>
    </source>
</evidence>
<evidence type="ECO:0000256" key="5">
    <source>
        <dbReference type="ARBA" id="ARBA00023002"/>
    </source>
</evidence>
<dbReference type="Pfam" id="PF00199">
    <property type="entry name" value="Catalase"/>
    <property type="match status" value="1"/>
</dbReference>
<comment type="cofactor">
    <cofactor evidence="7">
        <name>heme</name>
        <dbReference type="ChEBI" id="CHEBI:30413"/>
    </cofactor>
</comment>
<keyword evidence="10" id="KW-0812">Transmembrane</keyword>
<dbReference type="RefSeq" id="WP_054063661.1">
    <property type="nucleotide sequence ID" value="NZ_JSYZ01000016.1"/>
</dbReference>
<comment type="function">
    <text evidence="7">Has an organic peroxide-dependent peroxidase activity.</text>
</comment>
<keyword evidence="10" id="KW-1133">Transmembrane helix</keyword>
<evidence type="ECO:0000256" key="6">
    <source>
        <dbReference type="ARBA" id="ARBA00023004"/>
    </source>
</evidence>
<dbReference type="InterPro" id="IPR011614">
    <property type="entry name" value="Catalase_core"/>
</dbReference>
<evidence type="ECO:0000256" key="2">
    <source>
        <dbReference type="ARBA" id="ARBA00022559"/>
    </source>
</evidence>
<organism evidence="12 13">
    <name type="scientific">Pseudomonas asplenii</name>
    <dbReference type="NCBI Taxonomy" id="53407"/>
    <lineage>
        <taxon>Bacteria</taxon>
        <taxon>Pseudomonadati</taxon>
        <taxon>Pseudomonadota</taxon>
        <taxon>Gammaproteobacteria</taxon>
        <taxon>Pseudomonadales</taxon>
        <taxon>Pseudomonadaceae</taxon>
        <taxon>Pseudomonas</taxon>
    </lineage>
</organism>
<feature type="transmembrane region" description="Helical" evidence="10">
    <location>
        <begin position="12"/>
        <end position="36"/>
    </location>
</feature>
<dbReference type="PANTHER" id="PTHR11465:SF9">
    <property type="entry name" value="CATALASE"/>
    <property type="match status" value="1"/>
</dbReference>
<dbReference type="Proteomes" id="UP000037931">
    <property type="component" value="Unassembled WGS sequence"/>
</dbReference>
<keyword evidence="2 7" id="KW-0575">Peroxidase</keyword>
<evidence type="ECO:0000256" key="4">
    <source>
        <dbReference type="ARBA" id="ARBA00022723"/>
    </source>
</evidence>
<feature type="active site" evidence="8">
    <location>
        <position position="60"/>
    </location>
</feature>
<feature type="binding site" description="axial binding residue" evidence="9">
    <location>
        <position position="330"/>
    </location>
    <ligand>
        <name>heme</name>
        <dbReference type="ChEBI" id="CHEBI:30413"/>
    </ligand>
    <ligandPart>
        <name>Fe</name>
        <dbReference type="ChEBI" id="CHEBI:18248"/>
    </ligandPart>
</feature>
<evidence type="ECO:0000256" key="10">
    <source>
        <dbReference type="SAM" id="Phobius"/>
    </source>
</evidence>
<dbReference type="InterPro" id="IPR018028">
    <property type="entry name" value="Catalase"/>
</dbReference>
<keyword evidence="3 7" id="KW-0349">Heme</keyword>
<dbReference type="OrthoDB" id="255727at2"/>
<dbReference type="GO" id="GO:0020037">
    <property type="term" value="F:heme binding"/>
    <property type="evidence" value="ECO:0007669"/>
    <property type="project" value="InterPro"/>
</dbReference>
<dbReference type="EC" id="1.11.1.-" evidence="7"/>
<dbReference type="GO" id="GO:0004096">
    <property type="term" value="F:catalase activity"/>
    <property type="evidence" value="ECO:0007669"/>
    <property type="project" value="InterPro"/>
</dbReference>
<protein>
    <recommendedName>
        <fullName evidence="7">Catalase-related peroxidase</fullName>
        <ecNumber evidence="7">1.11.1.-</ecNumber>
    </recommendedName>
</protein>
<dbReference type="AlphaFoldDB" id="A0A0M9GEP8"/>
<dbReference type="STRING" id="50340.PF66_04147"/>
<dbReference type="PRINTS" id="PR00067">
    <property type="entry name" value="CATALASE"/>
</dbReference>
<keyword evidence="6 7" id="KW-0408">Iron</keyword>
<evidence type="ECO:0000313" key="13">
    <source>
        <dbReference type="Proteomes" id="UP000037931"/>
    </source>
</evidence>
<evidence type="ECO:0000256" key="1">
    <source>
        <dbReference type="ARBA" id="ARBA00005329"/>
    </source>
</evidence>
<feature type="domain" description="Catalase core" evidence="11">
    <location>
        <begin position="30"/>
        <end position="354"/>
    </location>
</feature>